<comment type="caution">
    <text evidence="6">The sequence shown here is derived from an EMBL/GenBank/DDBJ whole genome shotgun (WGS) entry which is preliminary data.</text>
</comment>
<name>A0A9D9ELE8_9BACT</name>
<dbReference type="Proteomes" id="UP000810252">
    <property type="component" value="Unassembled WGS sequence"/>
</dbReference>
<reference evidence="6" key="2">
    <citation type="journal article" date="2021" name="PeerJ">
        <title>Extensive microbial diversity within the chicken gut microbiome revealed by metagenomics and culture.</title>
        <authorList>
            <person name="Gilroy R."/>
            <person name="Ravi A."/>
            <person name="Getino M."/>
            <person name="Pursley I."/>
            <person name="Horton D.L."/>
            <person name="Alikhan N.F."/>
            <person name="Baker D."/>
            <person name="Gharbi K."/>
            <person name="Hall N."/>
            <person name="Watson M."/>
            <person name="Adriaenssens E.M."/>
            <person name="Foster-Nyarko E."/>
            <person name="Jarju S."/>
            <person name="Secka A."/>
            <person name="Antonio M."/>
            <person name="Oren A."/>
            <person name="Chaudhuri R.R."/>
            <person name="La Ragione R."/>
            <person name="Hildebrand F."/>
            <person name="Pallen M.J."/>
        </authorList>
    </citation>
    <scope>NUCLEOTIDE SEQUENCE</scope>
    <source>
        <strain evidence="6">20514</strain>
    </source>
</reference>
<sequence>MQFHEIKRQELFLMLRAYYPKEELYNLFFPIVSRSGTFREFVLKHYKEIGSVSEFASRANMTVRSFQRKFKAEFSCPAREWLIARRAEVILRELRTTEKDLMTIAVENGFSAMSYFTTFCKQHLGMTPSGIRRQRRPVFNDGRLDGSGQGSTDRG</sequence>
<dbReference type="GO" id="GO:0003700">
    <property type="term" value="F:DNA-binding transcription factor activity"/>
    <property type="evidence" value="ECO:0007669"/>
    <property type="project" value="InterPro"/>
</dbReference>
<dbReference type="Gene3D" id="1.10.10.60">
    <property type="entry name" value="Homeodomain-like"/>
    <property type="match status" value="1"/>
</dbReference>
<feature type="domain" description="HTH araC/xylS-type" evidence="5">
    <location>
        <begin position="36"/>
        <end position="134"/>
    </location>
</feature>
<feature type="region of interest" description="Disordered" evidence="4">
    <location>
        <begin position="131"/>
        <end position="155"/>
    </location>
</feature>
<keyword evidence="1" id="KW-0805">Transcription regulation</keyword>
<proteinExistence type="predicted"/>
<dbReference type="AlphaFoldDB" id="A0A9D9ELE8"/>
<accession>A0A9D9ELE8</accession>
<dbReference type="SUPFAM" id="SSF46689">
    <property type="entry name" value="Homeodomain-like"/>
    <property type="match status" value="1"/>
</dbReference>
<reference evidence="6" key="1">
    <citation type="submission" date="2020-10" db="EMBL/GenBank/DDBJ databases">
        <authorList>
            <person name="Gilroy R."/>
        </authorList>
    </citation>
    <scope>NUCLEOTIDE SEQUENCE</scope>
    <source>
        <strain evidence="6">20514</strain>
    </source>
</reference>
<protein>
    <submittedName>
        <fullName evidence="6">Helix-turn-helix transcriptional regulator</fullName>
    </submittedName>
</protein>
<evidence type="ECO:0000259" key="5">
    <source>
        <dbReference type="PROSITE" id="PS01124"/>
    </source>
</evidence>
<gene>
    <name evidence="6" type="ORF">IAC29_07555</name>
</gene>
<dbReference type="GO" id="GO:0043565">
    <property type="term" value="F:sequence-specific DNA binding"/>
    <property type="evidence" value="ECO:0007669"/>
    <property type="project" value="InterPro"/>
</dbReference>
<dbReference type="InterPro" id="IPR009057">
    <property type="entry name" value="Homeodomain-like_sf"/>
</dbReference>
<dbReference type="SMART" id="SM00342">
    <property type="entry name" value="HTH_ARAC"/>
    <property type="match status" value="1"/>
</dbReference>
<evidence type="ECO:0000256" key="3">
    <source>
        <dbReference type="ARBA" id="ARBA00023163"/>
    </source>
</evidence>
<keyword evidence="3" id="KW-0804">Transcription</keyword>
<dbReference type="EMBL" id="JADIMQ010000108">
    <property type="protein sequence ID" value="MBO8449108.1"/>
    <property type="molecule type" value="Genomic_DNA"/>
</dbReference>
<dbReference type="Pfam" id="PF12833">
    <property type="entry name" value="HTH_18"/>
    <property type="match status" value="1"/>
</dbReference>
<dbReference type="InterPro" id="IPR018060">
    <property type="entry name" value="HTH_AraC"/>
</dbReference>
<evidence type="ECO:0000313" key="7">
    <source>
        <dbReference type="Proteomes" id="UP000810252"/>
    </source>
</evidence>
<keyword evidence="2" id="KW-0238">DNA-binding</keyword>
<evidence type="ECO:0000256" key="1">
    <source>
        <dbReference type="ARBA" id="ARBA00023015"/>
    </source>
</evidence>
<evidence type="ECO:0000256" key="4">
    <source>
        <dbReference type="SAM" id="MobiDB-lite"/>
    </source>
</evidence>
<dbReference type="PANTHER" id="PTHR46796">
    <property type="entry name" value="HTH-TYPE TRANSCRIPTIONAL ACTIVATOR RHAS-RELATED"/>
    <property type="match status" value="1"/>
</dbReference>
<dbReference type="InterPro" id="IPR050204">
    <property type="entry name" value="AraC_XylS_family_regulators"/>
</dbReference>
<dbReference type="PROSITE" id="PS01124">
    <property type="entry name" value="HTH_ARAC_FAMILY_2"/>
    <property type="match status" value="1"/>
</dbReference>
<organism evidence="6 7">
    <name type="scientific">Candidatus Cryptobacteroides merdigallinarum</name>
    <dbReference type="NCBI Taxonomy" id="2840770"/>
    <lineage>
        <taxon>Bacteria</taxon>
        <taxon>Pseudomonadati</taxon>
        <taxon>Bacteroidota</taxon>
        <taxon>Bacteroidia</taxon>
        <taxon>Bacteroidales</taxon>
        <taxon>Candidatus Cryptobacteroides</taxon>
    </lineage>
</organism>
<evidence type="ECO:0000313" key="6">
    <source>
        <dbReference type="EMBL" id="MBO8449108.1"/>
    </source>
</evidence>
<evidence type="ECO:0000256" key="2">
    <source>
        <dbReference type="ARBA" id="ARBA00023125"/>
    </source>
</evidence>